<protein>
    <submittedName>
        <fullName evidence="1">Uncharacterized protein</fullName>
    </submittedName>
</protein>
<dbReference type="InterPro" id="IPR008927">
    <property type="entry name" value="6-PGluconate_DH-like_C_sf"/>
</dbReference>
<gene>
    <name evidence="1" type="ORF">ETB97_011809</name>
</gene>
<evidence type="ECO:0000313" key="2">
    <source>
        <dbReference type="Proteomes" id="UP000541154"/>
    </source>
</evidence>
<dbReference type="EMBL" id="SPNV01000077">
    <property type="protein sequence ID" value="KAF5862285.1"/>
    <property type="molecule type" value="Genomic_DNA"/>
</dbReference>
<proteinExistence type="predicted"/>
<dbReference type="InterPro" id="IPR013328">
    <property type="entry name" value="6PGD_dom2"/>
</dbReference>
<reference evidence="1 2" key="1">
    <citation type="submission" date="2019-04" db="EMBL/GenBank/DDBJ databases">
        <title>Aspergillus burnettii sp. nov., novel species from soil in southeast Queensland.</title>
        <authorList>
            <person name="Gilchrist C.L.M."/>
            <person name="Pitt J.I."/>
            <person name="Lange L."/>
            <person name="Lacey H.J."/>
            <person name="Vuong D."/>
            <person name="Midgley D.J."/>
            <person name="Greenfield P."/>
            <person name="Bradbury M."/>
            <person name="Lacey E."/>
            <person name="Busk P.K."/>
            <person name="Pilgaard B."/>
            <person name="Chooi Y.H."/>
            <person name="Piggott A.M."/>
        </authorList>
    </citation>
    <scope>NUCLEOTIDE SEQUENCE [LARGE SCALE GENOMIC DNA]</scope>
    <source>
        <strain evidence="1 2">FRR 5400</strain>
    </source>
</reference>
<name>A0A8H6A848_PETAA</name>
<keyword evidence="2" id="KW-1185">Reference proteome</keyword>
<comment type="caution">
    <text evidence="1">The sequence shown here is derived from an EMBL/GenBank/DDBJ whole genome shotgun (WGS) entry which is preliminary data.</text>
</comment>
<dbReference type="Proteomes" id="UP000541154">
    <property type="component" value="Unassembled WGS sequence"/>
</dbReference>
<sequence>MGELITESFGAIAGGYSKRLTSGIYAPPLDTRPEFGVSLAIKDSKHALSMAEEYKFKLPGLELASKHMNAARVYGGECQDASAIYGILRQHAGLSFWNENSRQDGK</sequence>
<evidence type="ECO:0000313" key="1">
    <source>
        <dbReference type="EMBL" id="KAF5862285.1"/>
    </source>
</evidence>
<accession>A0A8H6A848</accession>
<dbReference type="Gene3D" id="1.10.1040.10">
    <property type="entry name" value="N-(1-d-carboxylethyl)-l-norvaline Dehydrogenase, domain 2"/>
    <property type="match status" value="1"/>
</dbReference>
<dbReference type="AlphaFoldDB" id="A0A8H6A848"/>
<organism evidence="1 2">
    <name type="scientific">Petromyces alliaceus</name>
    <name type="common">Aspergillus alliaceus</name>
    <dbReference type="NCBI Taxonomy" id="209559"/>
    <lineage>
        <taxon>Eukaryota</taxon>
        <taxon>Fungi</taxon>
        <taxon>Dikarya</taxon>
        <taxon>Ascomycota</taxon>
        <taxon>Pezizomycotina</taxon>
        <taxon>Eurotiomycetes</taxon>
        <taxon>Eurotiomycetidae</taxon>
        <taxon>Eurotiales</taxon>
        <taxon>Aspergillaceae</taxon>
        <taxon>Aspergillus</taxon>
        <taxon>Aspergillus subgen. Circumdati</taxon>
    </lineage>
</organism>
<dbReference type="SUPFAM" id="SSF48179">
    <property type="entry name" value="6-phosphogluconate dehydrogenase C-terminal domain-like"/>
    <property type="match status" value="1"/>
</dbReference>